<comment type="caution">
    <text evidence="19">The sequence shown here is derived from an EMBL/GenBank/DDBJ whole genome shotgun (WGS) entry which is preliminary data.</text>
</comment>
<dbReference type="PRINTS" id="PR00385">
    <property type="entry name" value="P450"/>
</dbReference>
<feature type="transmembrane region" description="Helical" evidence="18">
    <location>
        <begin position="927"/>
        <end position="947"/>
    </location>
</feature>
<evidence type="ECO:0000256" key="7">
    <source>
        <dbReference type="ARBA" id="ARBA00022617"/>
    </source>
</evidence>
<gene>
    <name evidence="19" type="ORF">Bfra_008796</name>
</gene>
<protein>
    <submittedName>
        <fullName evidence="19">Putative nucleoside protein</fullName>
    </submittedName>
</protein>
<evidence type="ECO:0000256" key="18">
    <source>
        <dbReference type="SAM" id="Phobius"/>
    </source>
</evidence>
<evidence type="ECO:0000256" key="11">
    <source>
        <dbReference type="ARBA" id="ARBA00023002"/>
    </source>
</evidence>
<dbReference type="Pfam" id="PF00067">
    <property type="entry name" value="p450"/>
    <property type="match status" value="1"/>
</dbReference>
<accession>A0A8H6EGT4</accession>
<dbReference type="GO" id="GO:0022857">
    <property type="term" value="F:transmembrane transporter activity"/>
    <property type="evidence" value="ECO:0007669"/>
    <property type="project" value="InterPro"/>
</dbReference>
<feature type="transmembrane region" description="Helical" evidence="18">
    <location>
        <begin position="974"/>
        <end position="998"/>
    </location>
</feature>
<feature type="binding site" description="axial binding residue" evidence="16">
    <location>
        <position position="458"/>
    </location>
    <ligand>
        <name>heme</name>
        <dbReference type="ChEBI" id="CHEBI:30413"/>
    </ligand>
    <ligandPart>
        <name>Fe</name>
        <dbReference type="ChEBI" id="CHEBI:18248"/>
    </ligandPart>
</feature>
<feature type="transmembrane region" description="Helical" evidence="18">
    <location>
        <begin position="710"/>
        <end position="731"/>
    </location>
</feature>
<dbReference type="GeneID" id="59262845"/>
<proteinExistence type="inferred from homology"/>
<evidence type="ECO:0000256" key="17">
    <source>
        <dbReference type="SAM" id="MobiDB-lite"/>
    </source>
</evidence>
<reference evidence="19 20" key="1">
    <citation type="journal article" date="2020" name="Phytopathology">
        <title>A high-quality genome resource of Botrytis fragariae, a new and rapidly spreading fungal pathogen causing strawberry gray mold in the U.S.A.</title>
        <authorList>
            <person name="Wu Y."/>
            <person name="Saski C.A."/>
            <person name="Schnabel G."/>
            <person name="Xiao S."/>
            <person name="Hu M."/>
        </authorList>
    </citation>
    <scope>NUCLEOTIDE SEQUENCE [LARGE SCALE GENOMIC DNA]</scope>
    <source>
        <strain evidence="19 20">BVB16</strain>
    </source>
</reference>
<keyword evidence="11" id="KW-0560">Oxidoreductase</keyword>
<sequence>MAPTMSTEGNNIIGKFSHLLLFAGIITACYITYKVIYNLYFHPLAKFPGPRLAAITDGWICWHNTSGNYHKTMISLHQKYGPVVRFAPNDLDFASPQANQDIHGHVKQGKALFLKGQAYNTGSETNVGIVSARDPAVHREIRKSLAHAFSAKALRLQEEVVIQYMDLFVSQIHQRKDDEKGLNLSKWYNWLTFDIIGDLAFGESFDAVKSGEGHPWISLILSTVHLMAIMEIFRRFPFFMNSFFKKIATFLMPKGLKEKSKVHFQNSMQKATQRMERGNNDRDDFFSHLLREKENGPKITREFILAQSNTLIVAGSETTATFLIGVTYYLLNSPETLRRLKEEIRNAFTSSNDITSDSTAALPYLAAVIEEGLRIYPPVPMGLPRECPGAMIDGHYVPKGAVVCVSGYVATHNEEYFADANEFHPERYLPSSHPFYDLRYQNDNKDASKPFSMGSRACLGVNLAYMEMRVVLARLAWEFDWELKNKELDWERDSKLVVLWKKPELRVGMTPNEQIASSDPSHDVEKGPSSGLPSPHDPLALSPSISPTRDITDSAISRPQNRFFTFTARIENLLGLEARGIHRVLPAEQTTKSTLSFLQIVVLWFSINTAPQNITLASIGASVYGLGFLDATLCSVFGAVVGILPVAYTAGWGPWSGNRTLICARFTMGWWPVKICVILNVVILLGYSMIDAVVAGQMLSAVSPNGSLSVEVGIVVSAILTFSVTTFGIKIFHHYERFAWIPQTFVLLILAGTAGPKFDLHSKPTVEGATLAGNRLSFFSICLSAAVTYAPIAADFFVYCDPKIASRWKVFAATLLGLSLSFTLTFVIGAGLASGIANNPSWEAAGAGTGALIVAGFESLGGFGKFCSVVAALGLIANMVPPTYSCGIDFQILGRYPAMVPRFLWNTFGVVVFTVCALAGRNDLSEIFTNFLSLMGYWVVLWIVITLEEEFIFRRRKNPTFLWSDWHKQEKMPLGIAALVAFCIGWVGAILCMSQYYFIGPLAKMVGSEGGDMGNYVGFAWAGLVYPVLRWWELRKFGR</sequence>
<feature type="transmembrane region" description="Helical" evidence="18">
    <location>
        <begin position="1013"/>
        <end position="1032"/>
    </location>
</feature>
<dbReference type="InterPro" id="IPR002401">
    <property type="entry name" value="Cyt_P450_E_grp-I"/>
</dbReference>
<dbReference type="GO" id="GO:0005886">
    <property type="term" value="C:plasma membrane"/>
    <property type="evidence" value="ECO:0007669"/>
    <property type="project" value="TreeGrafter"/>
</dbReference>
<feature type="transmembrane region" description="Helical" evidence="18">
    <location>
        <begin position="669"/>
        <end position="690"/>
    </location>
</feature>
<dbReference type="InterPro" id="IPR001248">
    <property type="entry name" value="Pur-cyt_permease"/>
</dbReference>
<feature type="transmembrane region" description="Helical" evidence="18">
    <location>
        <begin position="776"/>
        <end position="798"/>
    </location>
</feature>
<dbReference type="AlphaFoldDB" id="A0A8H6EGT4"/>
<feature type="transmembrane region" description="Helical" evidence="18">
    <location>
        <begin position="12"/>
        <end position="33"/>
    </location>
</feature>
<comment type="cofactor">
    <cofactor evidence="1 16">
        <name>heme</name>
        <dbReference type="ChEBI" id="CHEBI:30413"/>
    </cofactor>
</comment>
<comment type="similarity">
    <text evidence="3">Belongs to the purine-cytosine permease (2.A.39) family.</text>
</comment>
<dbReference type="Gene3D" id="1.10.4160.10">
    <property type="entry name" value="Hydantoin permease"/>
    <property type="match status" value="1"/>
</dbReference>
<feature type="transmembrane region" description="Helical" evidence="18">
    <location>
        <begin position="738"/>
        <end position="756"/>
    </location>
</feature>
<dbReference type="GO" id="GO:0016705">
    <property type="term" value="F:oxidoreductase activity, acting on paired donors, with incorporation or reduction of molecular oxygen"/>
    <property type="evidence" value="ECO:0007669"/>
    <property type="project" value="InterPro"/>
</dbReference>
<dbReference type="FunFam" id="1.10.4160.10:FF:000002">
    <property type="entry name" value="Purine-cytosine permease fcyB"/>
    <property type="match status" value="1"/>
</dbReference>
<evidence type="ECO:0000256" key="8">
    <source>
        <dbReference type="ARBA" id="ARBA00022692"/>
    </source>
</evidence>
<keyword evidence="8 18" id="KW-0812">Transmembrane</keyword>
<feature type="transmembrane region" description="Helical" evidence="18">
    <location>
        <begin position="623"/>
        <end position="648"/>
    </location>
</feature>
<evidence type="ECO:0000313" key="19">
    <source>
        <dbReference type="EMBL" id="KAF5871772.1"/>
    </source>
</evidence>
<feature type="transmembrane region" description="Helical" evidence="18">
    <location>
        <begin position="810"/>
        <end position="833"/>
    </location>
</feature>
<feature type="transmembrane region" description="Helical" evidence="18">
    <location>
        <begin position="903"/>
        <end position="921"/>
    </location>
</feature>
<dbReference type="Gene3D" id="1.10.630.10">
    <property type="entry name" value="Cytochrome P450"/>
    <property type="match status" value="1"/>
</dbReference>
<keyword evidence="12 16" id="KW-0408">Iron</keyword>
<keyword evidence="15 18" id="KW-0472">Membrane</keyword>
<evidence type="ECO:0000256" key="3">
    <source>
        <dbReference type="ARBA" id="ARBA00008974"/>
    </source>
</evidence>
<dbReference type="InterPro" id="IPR026030">
    <property type="entry name" value="Pur-cyt_permease_Fcy2/21/22"/>
</dbReference>
<evidence type="ECO:0000256" key="13">
    <source>
        <dbReference type="ARBA" id="ARBA00023026"/>
    </source>
</evidence>
<dbReference type="InterPro" id="IPR036396">
    <property type="entry name" value="Cyt_P450_sf"/>
</dbReference>
<evidence type="ECO:0000256" key="9">
    <source>
        <dbReference type="ARBA" id="ARBA00022723"/>
    </source>
</evidence>
<dbReference type="GO" id="GO:0015851">
    <property type="term" value="P:nucleobase transport"/>
    <property type="evidence" value="ECO:0007669"/>
    <property type="project" value="UniProtKB-ARBA"/>
</dbReference>
<keyword evidence="10 18" id="KW-1133">Transmembrane helix</keyword>
<dbReference type="GO" id="GO:0020037">
    <property type="term" value="F:heme binding"/>
    <property type="evidence" value="ECO:0007669"/>
    <property type="project" value="InterPro"/>
</dbReference>
<dbReference type="SUPFAM" id="SSF48264">
    <property type="entry name" value="Cytochrome P450"/>
    <property type="match status" value="1"/>
</dbReference>
<evidence type="ECO:0000256" key="14">
    <source>
        <dbReference type="ARBA" id="ARBA00023033"/>
    </source>
</evidence>
<keyword evidence="20" id="KW-1185">Reference proteome</keyword>
<dbReference type="GO" id="GO:0005506">
    <property type="term" value="F:iron ion binding"/>
    <property type="evidence" value="ECO:0007669"/>
    <property type="project" value="InterPro"/>
</dbReference>
<feature type="region of interest" description="Disordered" evidence="17">
    <location>
        <begin position="510"/>
        <end position="550"/>
    </location>
</feature>
<comment type="similarity">
    <text evidence="4">Belongs to the cytochrome P450 family.</text>
</comment>
<dbReference type="PROSITE" id="PS00086">
    <property type="entry name" value="CYTOCHROME_P450"/>
    <property type="match status" value="1"/>
</dbReference>
<dbReference type="GO" id="GO:0000329">
    <property type="term" value="C:fungal-type vacuole membrane"/>
    <property type="evidence" value="ECO:0007669"/>
    <property type="project" value="TreeGrafter"/>
</dbReference>
<evidence type="ECO:0000313" key="20">
    <source>
        <dbReference type="Proteomes" id="UP000531561"/>
    </source>
</evidence>
<dbReference type="RefSeq" id="XP_037190719.1">
    <property type="nucleotide sequence ID" value="XM_037339153.1"/>
</dbReference>
<dbReference type="Proteomes" id="UP000531561">
    <property type="component" value="Unassembled WGS sequence"/>
</dbReference>
<evidence type="ECO:0000256" key="6">
    <source>
        <dbReference type="ARBA" id="ARBA00022553"/>
    </source>
</evidence>
<comment type="subcellular location">
    <subcellularLocation>
        <location evidence="2">Membrane</location>
        <topology evidence="2">Multi-pass membrane protein</topology>
    </subcellularLocation>
</comment>
<dbReference type="CDD" id="cd11058">
    <property type="entry name" value="CYP60B-like"/>
    <property type="match status" value="1"/>
</dbReference>
<feature type="transmembrane region" description="Helical" evidence="18">
    <location>
        <begin position="862"/>
        <end position="882"/>
    </location>
</feature>
<keyword evidence="13" id="KW-0843">Virulence</keyword>
<evidence type="ECO:0000256" key="4">
    <source>
        <dbReference type="ARBA" id="ARBA00010617"/>
    </source>
</evidence>
<evidence type="ECO:0000256" key="1">
    <source>
        <dbReference type="ARBA" id="ARBA00001971"/>
    </source>
</evidence>
<evidence type="ECO:0000256" key="10">
    <source>
        <dbReference type="ARBA" id="ARBA00022989"/>
    </source>
</evidence>
<keyword evidence="5" id="KW-0813">Transport</keyword>
<dbReference type="PRINTS" id="PR00463">
    <property type="entry name" value="EP450I"/>
</dbReference>
<dbReference type="GO" id="GO:0009403">
    <property type="term" value="P:toxin biosynthetic process"/>
    <property type="evidence" value="ECO:0007669"/>
    <property type="project" value="UniProtKB-ARBA"/>
</dbReference>
<evidence type="ECO:0000256" key="12">
    <source>
        <dbReference type="ARBA" id="ARBA00023004"/>
    </source>
</evidence>
<keyword evidence="7 16" id="KW-0349">Heme</keyword>
<dbReference type="Pfam" id="PF02133">
    <property type="entry name" value="Transp_cyt_pur"/>
    <property type="match status" value="1"/>
</dbReference>
<dbReference type="InterPro" id="IPR017972">
    <property type="entry name" value="Cyt_P450_CS"/>
</dbReference>
<evidence type="ECO:0000256" key="15">
    <source>
        <dbReference type="ARBA" id="ARBA00023136"/>
    </source>
</evidence>
<dbReference type="InterPro" id="IPR001128">
    <property type="entry name" value="Cyt_P450"/>
</dbReference>
<dbReference type="GO" id="GO:0004497">
    <property type="term" value="F:monooxygenase activity"/>
    <property type="evidence" value="ECO:0007669"/>
    <property type="project" value="UniProtKB-KW"/>
</dbReference>
<evidence type="ECO:0000256" key="16">
    <source>
        <dbReference type="PIRSR" id="PIRSR602401-1"/>
    </source>
</evidence>
<keyword evidence="14" id="KW-0503">Monooxygenase</keyword>
<dbReference type="FunFam" id="1.10.630.10:FF:000047">
    <property type="entry name" value="Cytochrome P450 monooxygenase"/>
    <property type="match status" value="1"/>
</dbReference>
<dbReference type="OrthoDB" id="2116389at2759"/>
<name>A0A8H6EGT4_9HELO</name>
<evidence type="ECO:0000256" key="5">
    <source>
        <dbReference type="ARBA" id="ARBA00022448"/>
    </source>
</evidence>
<dbReference type="PANTHER" id="PTHR31806">
    <property type="entry name" value="PURINE-CYTOSINE PERMEASE FCY2-RELATED"/>
    <property type="match status" value="1"/>
</dbReference>
<organism evidence="19 20">
    <name type="scientific">Botrytis fragariae</name>
    <dbReference type="NCBI Taxonomy" id="1964551"/>
    <lineage>
        <taxon>Eukaryota</taxon>
        <taxon>Fungi</taxon>
        <taxon>Dikarya</taxon>
        <taxon>Ascomycota</taxon>
        <taxon>Pezizomycotina</taxon>
        <taxon>Leotiomycetes</taxon>
        <taxon>Helotiales</taxon>
        <taxon>Sclerotiniaceae</taxon>
        <taxon>Botrytis</taxon>
    </lineage>
</organism>
<keyword evidence="6" id="KW-0597">Phosphoprotein</keyword>
<keyword evidence="9 16" id="KW-0479">Metal-binding</keyword>
<evidence type="ECO:0000256" key="2">
    <source>
        <dbReference type="ARBA" id="ARBA00004141"/>
    </source>
</evidence>
<dbReference type="EMBL" id="JABFCT010000011">
    <property type="protein sequence ID" value="KAF5871772.1"/>
    <property type="molecule type" value="Genomic_DNA"/>
</dbReference>
<dbReference type="PANTHER" id="PTHR31806:SF8">
    <property type="entry name" value="TRANSPORTER, PUTATIVE (AFU_ORTHOLOGUE AFUA_2G03000)-RELATED"/>
    <property type="match status" value="1"/>
</dbReference>